<dbReference type="InterPro" id="IPR004843">
    <property type="entry name" value="Calcineurin-like_PHP"/>
</dbReference>
<dbReference type="PANTHER" id="PTHR11575:SF24">
    <property type="entry name" value="5'-NUCLEOTIDASE"/>
    <property type="match status" value="1"/>
</dbReference>
<reference evidence="6" key="1">
    <citation type="submission" date="2017-05" db="EMBL/GenBank/DDBJ databases">
        <authorList>
            <person name="Papadimitriou K."/>
        </authorList>
    </citation>
    <scope>NUCLEOTIDE SEQUENCE [LARGE SCALE GENOMIC DNA]</scope>
    <source>
        <strain evidence="6">ACA-DC 3411</strain>
    </source>
</reference>
<name>A0A1Y6JUJ1_9LACO</name>
<feature type="signal peptide" evidence="2">
    <location>
        <begin position="1"/>
        <end position="33"/>
    </location>
</feature>
<dbReference type="KEGG" id="lzy:LZ3411_0440"/>
<dbReference type="GO" id="GO:0046872">
    <property type="term" value="F:metal ion binding"/>
    <property type="evidence" value="ECO:0007669"/>
    <property type="project" value="InterPro"/>
</dbReference>
<dbReference type="Pfam" id="PF02872">
    <property type="entry name" value="5_nucleotid_C"/>
    <property type="match status" value="1"/>
</dbReference>
<keyword evidence="2" id="KW-0547">Nucleotide-binding</keyword>
<dbReference type="EMBL" id="LT854705">
    <property type="protein sequence ID" value="SMS13490.1"/>
    <property type="molecule type" value="Genomic_DNA"/>
</dbReference>
<gene>
    <name evidence="5" type="ORF">LZ3411_0440</name>
</gene>
<accession>A0A1Y6JUJ1</accession>
<dbReference type="InterPro" id="IPR006146">
    <property type="entry name" value="5'-Nucleotdase_CS"/>
</dbReference>
<dbReference type="InterPro" id="IPR036907">
    <property type="entry name" value="5'-Nucleotdase_C_sf"/>
</dbReference>
<dbReference type="PRINTS" id="PR01607">
    <property type="entry name" value="APYRASEFAMLY"/>
</dbReference>
<keyword evidence="2 5" id="KW-0378">Hydrolase</keyword>
<dbReference type="EC" id="3.1.3.5" evidence="5"/>
<dbReference type="InterPro" id="IPR008334">
    <property type="entry name" value="5'-Nucleotdase_C"/>
</dbReference>
<evidence type="ECO:0000313" key="5">
    <source>
        <dbReference type="EMBL" id="SMS13490.1"/>
    </source>
</evidence>
<comment type="similarity">
    <text evidence="2">Belongs to the 5'-nucleotidase family.</text>
</comment>
<dbReference type="Gene3D" id="3.60.21.10">
    <property type="match status" value="1"/>
</dbReference>
<organism evidence="5 6">
    <name type="scientific">Levilactobacillus zymae</name>
    <dbReference type="NCBI Taxonomy" id="267363"/>
    <lineage>
        <taxon>Bacteria</taxon>
        <taxon>Bacillati</taxon>
        <taxon>Bacillota</taxon>
        <taxon>Bacilli</taxon>
        <taxon>Lactobacillales</taxon>
        <taxon>Lactobacillaceae</taxon>
        <taxon>Levilactobacillus</taxon>
    </lineage>
</organism>
<dbReference type="AlphaFoldDB" id="A0A1Y6JUJ1"/>
<feature type="domain" description="5'-Nucleotidase C-terminal" evidence="4">
    <location>
        <begin position="419"/>
        <end position="567"/>
    </location>
</feature>
<dbReference type="SUPFAM" id="SSF55816">
    <property type="entry name" value="5'-nucleotidase (syn. UDP-sugar hydrolase), C-terminal domain"/>
    <property type="match status" value="1"/>
</dbReference>
<protein>
    <submittedName>
        <fullName evidence="5">5'-nucleotidase</fullName>
        <ecNumber evidence="5">3.1.3.5</ecNumber>
    </submittedName>
</protein>
<evidence type="ECO:0000313" key="6">
    <source>
        <dbReference type="Proteomes" id="UP000195412"/>
    </source>
</evidence>
<dbReference type="GO" id="GO:0008253">
    <property type="term" value="F:5'-nucleotidase activity"/>
    <property type="evidence" value="ECO:0007669"/>
    <property type="project" value="UniProtKB-EC"/>
</dbReference>
<proteinExistence type="inferred from homology"/>
<dbReference type="Gene3D" id="3.90.780.10">
    <property type="entry name" value="5'-Nucleotidase, C-terminal domain"/>
    <property type="match status" value="1"/>
</dbReference>
<dbReference type="SUPFAM" id="SSF56300">
    <property type="entry name" value="Metallo-dependent phosphatases"/>
    <property type="match status" value="1"/>
</dbReference>
<evidence type="ECO:0000259" key="3">
    <source>
        <dbReference type="Pfam" id="PF00149"/>
    </source>
</evidence>
<feature type="chain" id="PRO_5011824517" evidence="2">
    <location>
        <begin position="34"/>
        <end position="624"/>
    </location>
</feature>
<evidence type="ECO:0000256" key="1">
    <source>
        <dbReference type="ARBA" id="ARBA00022729"/>
    </source>
</evidence>
<dbReference type="InterPro" id="IPR006179">
    <property type="entry name" value="5_nucleotidase/apyrase"/>
</dbReference>
<feature type="domain" description="Calcineurin-like phosphoesterase" evidence="3">
    <location>
        <begin position="71"/>
        <end position="327"/>
    </location>
</feature>
<dbReference type="Pfam" id="PF00149">
    <property type="entry name" value="Metallophos"/>
    <property type="match status" value="1"/>
</dbReference>
<sequence>MSTPNGFRKLVISVMIPLMVASGVSTVPELAFAQTTTPDPAQPDTYSTPLKQPEYQRTNRYDKTDIPVQLLGINDLHGGLDTTGTAYIGSHPYPNTGTVGRLAAYLNQAQHQFKRVHHSKNTFRIEAGDMVGAAPADSSLLAHESTMHALRAMKFQIGTLGNHEFDRGLPEFNRILRGKAAPASADSLVKNYPNEPTKMKIVVSNVVNRSNGKVPFGYQPYMVRTIKAHGKTAKIGFIGLKIGSLTSITPAKNTAKYKILDEAQSIAKYDRILNKQGVKAVVVMAHTAVQTRDGKTTGPVVDILHKLNRIDPKNNVGLYVAAHSHQYANAMVGKTRVVQALFSGRAYDDAQAYVSPKTGKFVDLKAHVYPVLSAKADAKVKTVAKVAAIAKDADKRVGPKVNVIIGKAASSQPITDYHSNTKTMENQIGETVVDGQLYEANKAGGVKADFAMTNNGGVRADLTPNAQGQITWGAAMAVQPFGNILQVVEMTGQQIQDALNEQYSNPAFYLQIAGLKYTYTDNPGSQQHYKVLKMYKTDGTPLSLTTKYRVAINDYIHGGGDDFFAFKNTPVVGSIGSDSDVFVQYIKDMAAANHPLTAPKPDRKLYQAVGTTITVPAPTTVATK</sequence>
<dbReference type="GO" id="GO:0008768">
    <property type="term" value="F:UDP-sugar diphosphatase activity"/>
    <property type="evidence" value="ECO:0007669"/>
    <property type="project" value="TreeGrafter"/>
</dbReference>
<keyword evidence="1 2" id="KW-0732">Signal</keyword>
<dbReference type="Proteomes" id="UP000195412">
    <property type="component" value="Chromosome I"/>
</dbReference>
<evidence type="ECO:0000259" key="4">
    <source>
        <dbReference type="Pfam" id="PF02872"/>
    </source>
</evidence>
<dbReference type="PANTHER" id="PTHR11575">
    <property type="entry name" value="5'-NUCLEOTIDASE-RELATED"/>
    <property type="match status" value="1"/>
</dbReference>
<evidence type="ECO:0000256" key="2">
    <source>
        <dbReference type="RuleBase" id="RU362119"/>
    </source>
</evidence>
<dbReference type="GO" id="GO:0009166">
    <property type="term" value="P:nucleotide catabolic process"/>
    <property type="evidence" value="ECO:0007669"/>
    <property type="project" value="InterPro"/>
</dbReference>
<dbReference type="GO" id="GO:0000166">
    <property type="term" value="F:nucleotide binding"/>
    <property type="evidence" value="ECO:0007669"/>
    <property type="project" value="UniProtKB-KW"/>
</dbReference>
<dbReference type="InterPro" id="IPR029052">
    <property type="entry name" value="Metallo-depent_PP-like"/>
</dbReference>
<dbReference type="RefSeq" id="WP_087741530.1">
    <property type="nucleotide sequence ID" value="NZ_LT854705.1"/>
</dbReference>
<dbReference type="GO" id="GO:0030288">
    <property type="term" value="C:outer membrane-bounded periplasmic space"/>
    <property type="evidence" value="ECO:0007669"/>
    <property type="project" value="TreeGrafter"/>
</dbReference>
<dbReference type="PROSITE" id="PS00786">
    <property type="entry name" value="5_NUCLEOTIDASE_2"/>
    <property type="match status" value="1"/>
</dbReference>